<dbReference type="CDD" id="cd02508">
    <property type="entry name" value="ADP_Glucose_PP"/>
    <property type="match status" value="1"/>
</dbReference>
<evidence type="ECO:0000256" key="1">
    <source>
        <dbReference type="ARBA" id="ARBA00010443"/>
    </source>
</evidence>
<dbReference type="GO" id="GO:0005524">
    <property type="term" value="F:ATP binding"/>
    <property type="evidence" value="ECO:0007669"/>
    <property type="project" value="UniProtKB-KW"/>
</dbReference>
<dbReference type="PROSITE" id="PS00810">
    <property type="entry name" value="ADP_GLC_PYROPHOSPH_3"/>
    <property type="match status" value="1"/>
</dbReference>
<evidence type="ECO:0000256" key="4">
    <source>
        <dbReference type="ARBA" id="ARBA00022695"/>
    </source>
</evidence>
<dbReference type="GO" id="GO:0008878">
    <property type="term" value="F:glucose-1-phosphate adenylyltransferase activity"/>
    <property type="evidence" value="ECO:0007669"/>
    <property type="project" value="InterPro"/>
</dbReference>
<dbReference type="Pfam" id="PF00483">
    <property type="entry name" value="NTP_transferase"/>
    <property type="match status" value="1"/>
</dbReference>
<dbReference type="Pfam" id="PF25247">
    <property type="entry name" value="LbH_GLGC"/>
    <property type="match status" value="1"/>
</dbReference>
<evidence type="ECO:0000313" key="10">
    <source>
        <dbReference type="Proteomes" id="UP001156666"/>
    </source>
</evidence>
<keyword evidence="2" id="KW-0321">Glycogen metabolism</keyword>
<keyword evidence="10" id="KW-1185">Reference proteome</keyword>
<dbReference type="Gene3D" id="2.160.10.10">
    <property type="entry name" value="Hexapeptide repeat proteins"/>
    <property type="match status" value="1"/>
</dbReference>
<evidence type="ECO:0000259" key="8">
    <source>
        <dbReference type="Pfam" id="PF00483"/>
    </source>
</evidence>
<comment type="similarity">
    <text evidence="1">Belongs to the bacterial/plant glucose-1-phosphate adenylyltransferase family.</text>
</comment>
<reference evidence="9" key="1">
    <citation type="journal article" date="2014" name="Int. J. Syst. Evol. Microbiol.">
        <title>Complete genome sequence of Corynebacterium casei LMG S-19264T (=DSM 44701T), isolated from a smear-ripened cheese.</title>
        <authorList>
            <consortium name="US DOE Joint Genome Institute (JGI-PGF)"/>
            <person name="Walter F."/>
            <person name="Albersmeier A."/>
            <person name="Kalinowski J."/>
            <person name="Ruckert C."/>
        </authorList>
    </citation>
    <scope>NUCLEOTIDE SEQUENCE</scope>
    <source>
        <strain evidence="9">NBRC 108769</strain>
    </source>
</reference>
<accession>A0AA37SRQ1</accession>
<name>A0AA37SRQ1_9BACT</name>
<dbReference type="Gene3D" id="3.90.550.10">
    <property type="entry name" value="Spore Coat Polysaccharide Biosynthesis Protein SpsA, Chain A"/>
    <property type="match status" value="1"/>
</dbReference>
<dbReference type="PROSITE" id="PS00808">
    <property type="entry name" value="ADP_GLC_PYROPHOSPH_1"/>
    <property type="match status" value="1"/>
</dbReference>
<dbReference type="PANTHER" id="PTHR43523:SF12">
    <property type="entry name" value="GLUCOSE-1-PHOSPHATE ADENYLYLTRANSFERASE LARGE SUBUNIT 1, CHLOROPLASTIC-RELATED"/>
    <property type="match status" value="1"/>
</dbReference>
<dbReference type="EMBL" id="BSOH01000023">
    <property type="protein sequence ID" value="GLR18772.1"/>
    <property type="molecule type" value="Genomic_DNA"/>
</dbReference>
<dbReference type="RefSeq" id="WP_235292719.1">
    <property type="nucleotide sequence ID" value="NZ_BSOH01000023.1"/>
</dbReference>
<dbReference type="AlphaFoldDB" id="A0AA37SRQ1"/>
<dbReference type="CDD" id="cd04651">
    <property type="entry name" value="LbH_G1P_AT_C"/>
    <property type="match status" value="1"/>
</dbReference>
<proteinExistence type="inferred from homology"/>
<keyword evidence="7" id="KW-0119">Carbohydrate metabolism</keyword>
<organism evidence="9 10">
    <name type="scientific">Portibacter lacus</name>
    <dbReference type="NCBI Taxonomy" id="1099794"/>
    <lineage>
        <taxon>Bacteria</taxon>
        <taxon>Pseudomonadati</taxon>
        <taxon>Bacteroidota</taxon>
        <taxon>Saprospiria</taxon>
        <taxon>Saprospirales</taxon>
        <taxon>Haliscomenobacteraceae</taxon>
        <taxon>Portibacter</taxon>
    </lineage>
</organism>
<dbReference type="GO" id="GO:0005978">
    <property type="term" value="P:glycogen biosynthetic process"/>
    <property type="evidence" value="ECO:0007669"/>
    <property type="project" value="InterPro"/>
</dbReference>
<dbReference type="InterPro" id="IPR011831">
    <property type="entry name" value="ADP-Glc_PPase"/>
</dbReference>
<dbReference type="InterPro" id="IPR029044">
    <property type="entry name" value="Nucleotide-diphossugar_trans"/>
</dbReference>
<evidence type="ECO:0000256" key="2">
    <source>
        <dbReference type="ARBA" id="ARBA00022600"/>
    </source>
</evidence>
<dbReference type="SUPFAM" id="SSF53448">
    <property type="entry name" value="Nucleotide-diphospho-sugar transferases"/>
    <property type="match status" value="1"/>
</dbReference>
<dbReference type="InterPro" id="IPR011004">
    <property type="entry name" value="Trimer_LpxA-like_sf"/>
</dbReference>
<evidence type="ECO:0000256" key="5">
    <source>
        <dbReference type="ARBA" id="ARBA00022741"/>
    </source>
</evidence>
<keyword evidence="3" id="KW-0808">Transferase</keyword>
<keyword evidence="6" id="KW-0067">ATP-binding</keyword>
<evidence type="ECO:0000256" key="6">
    <source>
        <dbReference type="ARBA" id="ARBA00022840"/>
    </source>
</evidence>
<dbReference type="Proteomes" id="UP001156666">
    <property type="component" value="Unassembled WGS sequence"/>
</dbReference>
<evidence type="ECO:0000256" key="3">
    <source>
        <dbReference type="ARBA" id="ARBA00022679"/>
    </source>
</evidence>
<dbReference type="InterPro" id="IPR005836">
    <property type="entry name" value="ADP_Glu_pyroP_CS"/>
</dbReference>
<dbReference type="PROSITE" id="PS00809">
    <property type="entry name" value="ADP_GLC_PYROPHOSPH_2"/>
    <property type="match status" value="1"/>
</dbReference>
<evidence type="ECO:0000313" key="9">
    <source>
        <dbReference type="EMBL" id="GLR18772.1"/>
    </source>
</evidence>
<reference evidence="9" key="2">
    <citation type="submission" date="2023-01" db="EMBL/GenBank/DDBJ databases">
        <title>Draft genome sequence of Portibacter lacus strain NBRC 108769.</title>
        <authorList>
            <person name="Sun Q."/>
            <person name="Mori K."/>
        </authorList>
    </citation>
    <scope>NUCLEOTIDE SEQUENCE</scope>
    <source>
        <strain evidence="9">NBRC 108769</strain>
    </source>
</reference>
<protein>
    <submittedName>
        <fullName evidence="9">Glucose-1-phosphate adenylyltransferase</fullName>
    </submittedName>
</protein>
<dbReference type="PANTHER" id="PTHR43523">
    <property type="entry name" value="GLUCOSE-1-PHOSPHATE ADENYLYLTRANSFERASE-RELATED"/>
    <property type="match status" value="1"/>
</dbReference>
<sequence>MTDKTISVILGGGAGTRLFPLTKDRSKPAVPLGGKYRLIDIPLSNCLNSNLRRIFVLTQFNSASLNKHVTNAYHFDVFSKGFVDILAAEQTRENENWFQGTADAVRQVMPRINHHDHEHIIILSGDQLYQMDLKSIIKHHVKTGADVTIGTIPVNSEDAPGFGIMKVDSEDNINDFIEKPSADILDQWVSPLDEKYTSEGKNYLASMGIYVFTKKALANLFSDIPGATDFGKEYIPHAVNNSKYKVASFPFGGYWSDIGTIKSYYSANLMLNDFLPEFNMYSNQSPLYSRARMLAPSKFFGTIVNSSLISEGCILHAREIDNSVIGIRSRIGPRTLVKDSIVFGNDYYQKLQDISEESQQKLLGIGKDCVIDKAIIEKNVKIGNFVEIIGHESLEDSETDTHCIRDGIVVVKKGAVILDNTKIGYGA</sequence>
<gene>
    <name evidence="9" type="primary">glgC</name>
    <name evidence="9" type="ORF">GCM10007940_33880</name>
</gene>
<dbReference type="InterPro" id="IPR005835">
    <property type="entry name" value="NTP_transferase_dom"/>
</dbReference>
<keyword evidence="5" id="KW-0547">Nucleotide-binding</keyword>
<dbReference type="NCBIfam" id="NF002772">
    <property type="entry name" value="PRK02862.1"/>
    <property type="match status" value="1"/>
</dbReference>
<dbReference type="SUPFAM" id="SSF51161">
    <property type="entry name" value="Trimeric LpxA-like enzymes"/>
    <property type="match status" value="1"/>
</dbReference>
<evidence type="ECO:0000256" key="7">
    <source>
        <dbReference type="ARBA" id="ARBA00023277"/>
    </source>
</evidence>
<comment type="caution">
    <text evidence="9">The sequence shown here is derived from an EMBL/GenBank/DDBJ whole genome shotgun (WGS) entry which is preliminary data.</text>
</comment>
<keyword evidence="4 9" id="KW-0548">Nucleotidyltransferase</keyword>
<feature type="domain" description="Nucleotidyl transferase" evidence="8">
    <location>
        <begin position="7"/>
        <end position="270"/>
    </location>
</feature>